<feature type="domain" description="PDZ" evidence="12">
    <location>
        <begin position="213"/>
        <end position="265"/>
    </location>
</feature>
<evidence type="ECO:0000256" key="4">
    <source>
        <dbReference type="ARBA" id="ARBA00022670"/>
    </source>
</evidence>
<evidence type="ECO:0000313" key="14">
    <source>
        <dbReference type="Proteomes" id="UP001200557"/>
    </source>
</evidence>
<sequence>MDFMTSLIPSFGNVAFTLVFFVIALSVIVAIHEYGHYIIGRWSGIHAEVFSIGFGKVIYSRVDKRGTVWQVAALPFGGYVKFLGDANAASVGGDVDVDAYLEGTPALSDAAQAHAQSLTERNTMLGAPLWARSATVAAGPIFNFILSFLVFVGVLLFQGQPLTPLTVSTLPGFPETIEQQLEPGDRVLRVEGTALNYPEGFSDAVSEIPSQPSVEYLVERDGERLTVLGPQPQPSLVQSITPRSAADDAGLKIGDVVVSMNGTPVYQFRDMVNFVNATGAAPIALEVWRNGDVFETTLTPRLTAIPQADGSMIDEPKLGIGNGGLFFEPATSAVGVGESMSLAIQQVWFIIKQSLNGMKQMIIGNINTCNLSGPVGIAETSGSMASQGALSFISFIAVLSTAVGLLNLFPIPVLDGGHLVFHAYEAVTGKMPSDKALRVFMAVGIAMIASLMVFAIGNDLLFCP</sequence>
<proteinExistence type="inferred from homology"/>
<gene>
    <name evidence="13" type="primary">rseP</name>
    <name evidence="13" type="ORF">L0664_05835</name>
</gene>
<keyword evidence="4" id="KW-0645">Protease</keyword>
<dbReference type="InterPro" id="IPR001478">
    <property type="entry name" value="PDZ"/>
</dbReference>
<keyword evidence="10 11" id="KW-0472">Membrane</keyword>
<evidence type="ECO:0000256" key="7">
    <source>
        <dbReference type="ARBA" id="ARBA00022833"/>
    </source>
</evidence>
<dbReference type="PANTHER" id="PTHR42837:SF2">
    <property type="entry name" value="MEMBRANE METALLOPROTEASE ARASP2, CHLOROPLASTIC-RELATED"/>
    <property type="match status" value="1"/>
</dbReference>
<evidence type="ECO:0000256" key="9">
    <source>
        <dbReference type="ARBA" id="ARBA00023049"/>
    </source>
</evidence>
<feature type="transmembrane region" description="Helical" evidence="11">
    <location>
        <begin position="439"/>
        <end position="457"/>
    </location>
</feature>
<comment type="cofactor">
    <cofactor evidence="1 11">
        <name>Zn(2+)</name>
        <dbReference type="ChEBI" id="CHEBI:29105"/>
    </cofactor>
</comment>
<evidence type="ECO:0000256" key="5">
    <source>
        <dbReference type="ARBA" id="ARBA00022692"/>
    </source>
</evidence>
<evidence type="ECO:0000256" key="1">
    <source>
        <dbReference type="ARBA" id="ARBA00001947"/>
    </source>
</evidence>
<name>A0ABS9CUT8_9RHOB</name>
<reference evidence="13 14" key="1">
    <citation type="submission" date="2022-01" db="EMBL/GenBank/DDBJ databases">
        <title>Octadecabacter sp. nov., isolated from a marine alga.</title>
        <authorList>
            <person name="Jin M.S."/>
            <person name="Kim H.M."/>
            <person name="Han D.M."/>
            <person name="Jung J.J."/>
            <person name="Jeon C.O."/>
        </authorList>
    </citation>
    <scope>NUCLEOTIDE SEQUENCE [LARGE SCALE GENOMIC DNA]</scope>
    <source>
        <strain evidence="13 14">G9-8</strain>
    </source>
</reference>
<dbReference type="InterPro" id="IPR008915">
    <property type="entry name" value="Peptidase_M50"/>
</dbReference>
<dbReference type="Gene3D" id="2.30.42.10">
    <property type="match status" value="2"/>
</dbReference>
<keyword evidence="9 11" id="KW-0482">Metalloprotease</keyword>
<protein>
    <recommendedName>
        <fullName evidence="11">Zinc metalloprotease</fullName>
        <ecNumber evidence="11">3.4.24.-</ecNumber>
    </recommendedName>
</protein>
<keyword evidence="6 11" id="KW-0378">Hydrolase</keyword>
<keyword evidence="8 11" id="KW-1133">Transmembrane helix</keyword>
<keyword evidence="5 11" id="KW-0812">Transmembrane</keyword>
<dbReference type="NCBIfam" id="TIGR00054">
    <property type="entry name" value="RIP metalloprotease RseP"/>
    <property type="match status" value="1"/>
</dbReference>
<dbReference type="CDD" id="cd06163">
    <property type="entry name" value="S2P-M50_PDZ_RseP-like"/>
    <property type="match status" value="1"/>
</dbReference>
<dbReference type="Proteomes" id="UP001200557">
    <property type="component" value="Unassembled WGS sequence"/>
</dbReference>
<evidence type="ECO:0000256" key="6">
    <source>
        <dbReference type="ARBA" id="ARBA00022801"/>
    </source>
</evidence>
<dbReference type="CDD" id="cd23081">
    <property type="entry name" value="cpPDZ_EcRseP-like"/>
    <property type="match status" value="1"/>
</dbReference>
<keyword evidence="11" id="KW-0479">Metal-binding</keyword>
<keyword evidence="7 11" id="KW-0862">Zinc</keyword>
<evidence type="ECO:0000256" key="2">
    <source>
        <dbReference type="ARBA" id="ARBA00004141"/>
    </source>
</evidence>
<dbReference type="PANTHER" id="PTHR42837">
    <property type="entry name" value="REGULATOR OF SIGMA-E PROTEASE RSEP"/>
    <property type="match status" value="1"/>
</dbReference>
<comment type="similarity">
    <text evidence="3 11">Belongs to the peptidase M50B family.</text>
</comment>
<dbReference type="InterPro" id="IPR041489">
    <property type="entry name" value="PDZ_6"/>
</dbReference>
<organism evidence="13 14">
    <name type="scientific">Octadecabacter dasysiphoniae</name>
    <dbReference type="NCBI Taxonomy" id="2909341"/>
    <lineage>
        <taxon>Bacteria</taxon>
        <taxon>Pseudomonadati</taxon>
        <taxon>Pseudomonadota</taxon>
        <taxon>Alphaproteobacteria</taxon>
        <taxon>Rhodobacterales</taxon>
        <taxon>Roseobacteraceae</taxon>
        <taxon>Octadecabacter</taxon>
    </lineage>
</organism>
<dbReference type="EC" id="3.4.24.-" evidence="11"/>
<evidence type="ECO:0000313" key="13">
    <source>
        <dbReference type="EMBL" id="MCF2870579.1"/>
    </source>
</evidence>
<feature type="transmembrane region" description="Helical" evidence="11">
    <location>
        <begin position="12"/>
        <end position="31"/>
    </location>
</feature>
<dbReference type="GO" id="GO:0008237">
    <property type="term" value="F:metallopeptidase activity"/>
    <property type="evidence" value="ECO:0007669"/>
    <property type="project" value="UniProtKB-KW"/>
</dbReference>
<dbReference type="Pfam" id="PF17820">
    <property type="entry name" value="PDZ_6"/>
    <property type="match status" value="1"/>
</dbReference>
<evidence type="ECO:0000256" key="11">
    <source>
        <dbReference type="RuleBase" id="RU362031"/>
    </source>
</evidence>
<dbReference type="EMBL" id="JAKGAQ010000001">
    <property type="protein sequence ID" value="MCF2870579.1"/>
    <property type="molecule type" value="Genomic_DNA"/>
</dbReference>
<evidence type="ECO:0000256" key="3">
    <source>
        <dbReference type="ARBA" id="ARBA00007931"/>
    </source>
</evidence>
<comment type="caution">
    <text evidence="13">The sequence shown here is derived from an EMBL/GenBank/DDBJ whole genome shotgun (WGS) entry which is preliminary data.</text>
</comment>
<accession>A0ABS9CUT8</accession>
<dbReference type="SUPFAM" id="SSF50156">
    <property type="entry name" value="PDZ domain-like"/>
    <property type="match status" value="2"/>
</dbReference>
<dbReference type="InterPro" id="IPR004387">
    <property type="entry name" value="Pept_M50_Zn"/>
</dbReference>
<evidence type="ECO:0000256" key="10">
    <source>
        <dbReference type="ARBA" id="ARBA00023136"/>
    </source>
</evidence>
<feature type="transmembrane region" description="Helical" evidence="11">
    <location>
        <begin position="389"/>
        <end position="409"/>
    </location>
</feature>
<comment type="subcellular location">
    <subcellularLocation>
        <location evidence="2">Membrane</location>
        <topology evidence="2">Multi-pass membrane protein</topology>
    </subcellularLocation>
</comment>
<dbReference type="InterPro" id="IPR036034">
    <property type="entry name" value="PDZ_sf"/>
</dbReference>
<feature type="transmembrane region" description="Helical" evidence="11">
    <location>
        <begin position="134"/>
        <end position="157"/>
    </location>
</feature>
<evidence type="ECO:0000259" key="12">
    <source>
        <dbReference type="PROSITE" id="PS50106"/>
    </source>
</evidence>
<dbReference type="SMART" id="SM00228">
    <property type="entry name" value="PDZ"/>
    <property type="match status" value="1"/>
</dbReference>
<dbReference type="PROSITE" id="PS50106">
    <property type="entry name" value="PDZ"/>
    <property type="match status" value="1"/>
</dbReference>
<dbReference type="Pfam" id="PF02163">
    <property type="entry name" value="Peptidase_M50"/>
    <property type="match status" value="1"/>
</dbReference>
<keyword evidence="14" id="KW-1185">Reference proteome</keyword>
<evidence type="ECO:0000256" key="8">
    <source>
        <dbReference type="ARBA" id="ARBA00022989"/>
    </source>
</evidence>